<reference evidence="1 2" key="1">
    <citation type="submission" date="2020-02" db="EMBL/GenBank/DDBJ databases">
        <title>Draft genome sequence of Haematococcus lacustris strain NIES-144.</title>
        <authorList>
            <person name="Morimoto D."/>
            <person name="Nakagawa S."/>
            <person name="Yoshida T."/>
            <person name="Sawayama S."/>
        </authorList>
    </citation>
    <scope>NUCLEOTIDE SEQUENCE [LARGE SCALE GENOMIC DNA]</scope>
    <source>
        <strain evidence="1 2">NIES-144</strain>
    </source>
</reference>
<keyword evidence="2" id="KW-1185">Reference proteome</keyword>
<dbReference type="AlphaFoldDB" id="A0A699YZW7"/>
<evidence type="ECO:0008006" key="3">
    <source>
        <dbReference type="Google" id="ProtNLM"/>
    </source>
</evidence>
<comment type="caution">
    <text evidence="1">The sequence shown here is derived from an EMBL/GenBank/DDBJ whole genome shotgun (WGS) entry which is preliminary data.</text>
</comment>
<name>A0A699YZW7_HAELA</name>
<organism evidence="1 2">
    <name type="scientific">Haematococcus lacustris</name>
    <name type="common">Green alga</name>
    <name type="synonym">Haematococcus pluvialis</name>
    <dbReference type="NCBI Taxonomy" id="44745"/>
    <lineage>
        <taxon>Eukaryota</taxon>
        <taxon>Viridiplantae</taxon>
        <taxon>Chlorophyta</taxon>
        <taxon>core chlorophytes</taxon>
        <taxon>Chlorophyceae</taxon>
        <taxon>CS clade</taxon>
        <taxon>Chlamydomonadales</taxon>
        <taxon>Haematococcaceae</taxon>
        <taxon>Haematococcus</taxon>
    </lineage>
</organism>
<protein>
    <recommendedName>
        <fullName evidence="3">AMP-binding domain-containing protein</fullName>
    </recommendedName>
</protein>
<sequence length="68" mass="7033">MNGCCVPLYDTLGDSAVQYVVKHSEAKMVLAQGSKLPLVVKAVAGLGATQLSAGVVYWGEGPQEAVKV</sequence>
<dbReference type="Gene3D" id="3.40.50.12780">
    <property type="entry name" value="N-terminal domain of ligase-like"/>
    <property type="match status" value="1"/>
</dbReference>
<gene>
    <name evidence="1" type="ORF">HaLaN_10899</name>
</gene>
<proteinExistence type="predicted"/>
<dbReference type="SUPFAM" id="SSF56801">
    <property type="entry name" value="Acetyl-CoA synthetase-like"/>
    <property type="match status" value="1"/>
</dbReference>
<accession>A0A699YZW7</accession>
<dbReference type="InterPro" id="IPR042099">
    <property type="entry name" value="ANL_N_sf"/>
</dbReference>
<dbReference type="EMBL" id="BLLF01000766">
    <property type="protein sequence ID" value="GFH14785.1"/>
    <property type="molecule type" value="Genomic_DNA"/>
</dbReference>
<dbReference type="Proteomes" id="UP000485058">
    <property type="component" value="Unassembled WGS sequence"/>
</dbReference>
<evidence type="ECO:0000313" key="2">
    <source>
        <dbReference type="Proteomes" id="UP000485058"/>
    </source>
</evidence>
<evidence type="ECO:0000313" key="1">
    <source>
        <dbReference type="EMBL" id="GFH14785.1"/>
    </source>
</evidence>